<gene>
    <name evidence="4" type="ORF">CYFUS_003994</name>
</gene>
<reference evidence="4 5" key="1">
    <citation type="submission" date="2017-06" db="EMBL/GenBank/DDBJ databases">
        <title>Sequencing and comparative analysis of myxobacterial genomes.</title>
        <authorList>
            <person name="Rupp O."/>
            <person name="Goesmann A."/>
            <person name="Sogaard-Andersen L."/>
        </authorList>
    </citation>
    <scope>NUCLEOTIDE SEQUENCE [LARGE SCALE GENOMIC DNA]</scope>
    <source>
        <strain evidence="4 5">DSM 52655</strain>
    </source>
</reference>
<dbReference type="InterPro" id="IPR036737">
    <property type="entry name" value="OmpA-like_sf"/>
</dbReference>
<dbReference type="KEGG" id="cfus:CYFUS_003994"/>
<feature type="region of interest" description="Disordered" evidence="2">
    <location>
        <begin position="274"/>
        <end position="298"/>
    </location>
</feature>
<proteinExistence type="predicted"/>
<feature type="region of interest" description="Disordered" evidence="2">
    <location>
        <begin position="57"/>
        <end position="78"/>
    </location>
</feature>
<dbReference type="InterPro" id="IPR006665">
    <property type="entry name" value="OmpA-like"/>
</dbReference>
<dbReference type="Proteomes" id="UP000217257">
    <property type="component" value="Chromosome"/>
</dbReference>
<evidence type="ECO:0000256" key="1">
    <source>
        <dbReference type="PROSITE-ProRule" id="PRU00473"/>
    </source>
</evidence>
<name>A0A250J3L0_9BACT</name>
<dbReference type="Gene3D" id="3.30.1330.60">
    <property type="entry name" value="OmpA-like domain"/>
    <property type="match status" value="1"/>
</dbReference>
<feature type="domain" description="OmpA-like" evidence="3">
    <location>
        <begin position="138"/>
        <end position="262"/>
    </location>
</feature>
<dbReference type="InterPro" id="IPR050330">
    <property type="entry name" value="Bact_OuterMem_StrucFunc"/>
</dbReference>
<evidence type="ECO:0000313" key="5">
    <source>
        <dbReference type="Proteomes" id="UP000217257"/>
    </source>
</evidence>
<dbReference type="SUPFAM" id="SSF103088">
    <property type="entry name" value="OmpA-like"/>
    <property type="match status" value="1"/>
</dbReference>
<dbReference type="EMBL" id="CP022098">
    <property type="protein sequence ID" value="ATB38559.1"/>
    <property type="molecule type" value="Genomic_DNA"/>
</dbReference>
<dbReference type="PANTHER" id="PTHR30329">
    <property type="entry name" value="STATOR ELEMENT OF FLAGELLAR MOTOR COMPLEX"/>
    <property type="match status" value="1"/>
</dbReference>
<evidence type="ECO:0000256" key="2">
    <source>
        <dbReference type="SAM" id="MobiDB-lite"/>
    </source>
</evidence>
<evidence type="ECO:0000259" key="3">
    <source>
        <dbReference type="PROSITE" id="PS51123"/>
    </source>
</evidence>
<dbReference type="PROSITE" id="PS51123">
    <property type="entry name" value="OMPA_2"/>
    <property type="match status" value="1"/>
</dbReference>
<accession>A0A250J3L0</accession>
<evidence type="ECO:0000313" key="4">
    <source>
        <dbReference type="EMBL" id="ATB38559.1"/>
    </source>
</evidence>
<dbReference type="AlphaFoldDB" id="A0A250J3L0"/>
<dbReference type="PANTHER" id="PTHR30329:SF21">
    <property type="entry name" value="LIPOPROTEIN YIAD-RELATED"/>
    <property type="match status" value="1"/>
</dbReference>
<dbReference type="GO" id="GO:0016020">
    <property type="term" value="C:membrane"/>
    <property type="evidence" value="ECO:0007669"/>
    <property type="project" value="UniProtKB-UniRule"/>
</dbReference>
<dbReference type="CDD" id="cd07185">
    <property type="entry name" value="OmpA_C-like"/>
    <property type="match status" value="1"/>
</dbReference>
<dbReference type="RefSeq" id="WP_420042698.1">
    <property type="nucleotide sequence ID" value="NZ_CP022098.1"/>
</dbReference>
<organism evidence="4 5">
    <name type="scientific">Cystobacter fuscus</name>
    <dbReference type="NCBI Taxonomy" id="43"/>
    <lineage>
        <taxon>Bacteria</taxon>
        <taxon>Pseudomonadati</taxon>
        <taxon>Myxococcota</taxon>
        <taxon>Myxococcia</taxon>
        <taxon>Myxococcales</taxon>
        <taxon>Cystobacterineae</taxon>
        <taxon>Archangiaceae</taxon>
        <taxon>Cystobacter</taxon>
    </lineage>
</organism>
<dbReference type="Pfam" id="PF00691">
    <property type="entry name" value="OmpA"/>
    <property type="match status" value="1"/>
</dbReference>
<protein>
    <recommendedName>
        <fullName evidence="3">OmpA-like domain-containing protein</fullName>
    </recommendedName>
</protein>
<keyword evidence="1" id="KW-0472">Membrane</keyword>
<sequence>MRMHWCVVLLVPLAGCVSQKAFDSKSKEALTLKQQYDEQQEQRKALEQQLGESRAAAEKAQKENAELESSLSNSDAERRALRKRVDELSELNQELSRSTEKLAAAKEALEKKSGEYESLAKSLKEEIKTGKIELSELKGRMVVKMKDKILFSSGSTKLNKEGQDALAKVAQALKDVQGKIIRVEGHTDNVPVPTDTKTEFDSNWELSTTRALVVVKLLQEQGVPPTVLSALGYGEYQPIASNQTVEGRSLNRRIEIVLAPAEQAPSAVVAASVKKAPAPAPAPAVKPASGTKPAAKKK</sequence>